<accession>A0ABY8LFC7</accession>
<evidence type="ECO:0000313" key="2">
    <source>
        <dbReference type="EMBL" id="WGH78800.1"/>
    </source>
</evidence>
<dbReference type="EMBL" id="CP122537">
    <property type="protein sequence ID" value="WGH78800.1"/>
    <property type="molecule type" value="Genomic_DNA"/>
</dbReference>
<evidence type="ECO:0000256" key="1">
    <source>
        <dbReference type="SAM" id="MobiDB-lite"/>
    </source>
</evidence>
<organism evidence="2 3">
    <name type="scientific">Jannaschia ovalis</name>
    <dbReference type="NCBI Taxonomy" id="3038773"/>
    <lineage>
        <taxon>Bacteria</taxon>
        <taxon>Pseudomonadati</taxon>
        <taxon>Pseudomonadota</taxon>
        <taxon>Alphaproteobacteria</taxon>
        <taxon>Rhodobacterales</taxon>
        <taxon>Roseobacteraceae</taxon>
        <taxon>Jannaschia</taxon>
    </lineage>
</organism>
<keyword evidence="3" id="KW-1185">Reference proteome</keyword>
<evidence type="ECO:0000313" key="3">
    <source>
        <dbReference type="Proteomes" id="UP001243420"/>
    </source>
</evidence>
<reference evidence="2 3" key="1">
    <citation type="submission" date="2023-04" db="EMBL/GenBank/DDBJ databases">
        <title>Jannaschia ovalis sp. nov., a marine bacterium isolated from sea tidal flat.</title>
        <authorList>
            <person name="Kwon D.Y."/>
            <person name="Kim J.-J."/>
        </authorList>
    </citation>
    <scope>NUCLEOTIDE SEQUENCE [LARGE SCALE GENOMIC DNA]</scope>
    <source>
        <strain evidence="2 3">GRR-S6-38</strain>
    </source>
</reference>
<dbReference type="InterPro" id="IPR009922">
    <property type="entry name" value="DUF1457"/>
</dbReference>
<dbReference type="Pfam" id="PF07310">
    <property type="entry name" value="PAS_5"/>
    <property type="match status" value="1"/>
</dbReference>
<dbReference type="Proteomes" id="UP001243420">
    <property type="component" value="Chromosome"/>
</dbReference>
<sequence length="226" mass="25222">MRQTAMQDGEIDERSGESGGGRAAPRLRVMRPAPVIETARGYWQGLRVGRNLPRRDALDPKDMGTILAHAMILDRVRPGTVRIRLAGRVINSLLGMDARGLPLHALFEPRDRTRLEPLIETVFDRPATLECDGLSEGAEGIMGARLLLLPLLDRCYAPSKALGVVVTDRPVQDPPRRFSMTCHELRDTDAPAPDRQPLPTDRFPEMAPAPRFEARETQVPWLRVVK</sequence>
<gene>
    <name evidence="2" type="ORF">P8627_00645</name>
</gene>
<protein>
    <submittedName>
        <fullName evidence="2">PAS domain-containing protein</fullName>
    </submittedName>
</protein>
<proteinExistence type="predicted"/>
<dbReference type="RefSeq" id="WP_279965551.1">
    <property type="nucleotide sequence ID" value="NZ_CP122537.1"/>
</dbReference>
<name>A0ABY8LFC7_9RHOB</name>
<feature type="region of interest" description="Disordered" evidence="1">
    <location>
        <begin position="1"/>
        <end position="26"/>
    </location>
</feature>
<feature type="region of interest" description="Disordered" evidence="1">
    <location>
        <begin position="187"/>
        <end position="210"/>
    </location>
</feature>